<feature type="domain" description="Restriction endonuclease type II DpnII-like" evidence="1">
    <location>
        <begin position="158"/>
        <end position="246"/>
    </location>
</feature>
<name>A0A5C1QKU3_9SPIO</name>
<sequence>MKKIIQQTEDILDSLSSLETDWKDAFSNRVVDYLDRFSELDADPWTLVRLLDEDFEAATTVIRLFLELSKDEYNTRLRALFSSPRLAGKSGFKSNPLGYVETLEPLLLNSIMQETMSRSYTWKDILTERLKGGRGSAIKGQKRGRELEDFVEAIVSSVFTDYEARCSFVGMDGISTEKADFAIPSREKPEILIEVKGYGATGSKQTDVIGDINRIIQEKRHDTVLLIFTDGITWKSRESDFRKLVDFQNSGFLYRIYTKKMHIQFKEDLVMLKNEKGL</sequence>
<dbReference type="EMBL" id="CP036150">
    <property type="protein sequence ID" value="QEN06762.1"/>
    <property type="molecule type" value="Genomic_DNA"/>
</dbReference>
<keyword evidence="3" id="KW-1185">Reference proteome</keyword>
<reference evidence="2 3" key="1">
    <citation type="submission" date="2019-02" db="EMBL/GenBank/DDBJ databases">
        <title>Complete Genome Sequence and Methylome Analysis of free living Spirochaetas.</title>
        <authorList>
            <person name="Fomenkov A."/>
            <person name="Dubinina G."/>
            <person name="Leshcheva N."/>
            <person name="Mikheeva N."/>
            <person name="Grabovich M."/>
            <person name="Vincze T."/>
            <person name="Roberts R.J."/>
        </authorList>
    </citation>
    <scope>NUCLEOTIDE SEQUENCE [LARGE SCALE GENOMIC DNA]</scope>
    <source>
        <strain evidence="2 3">K2</strain>
    </source>
</reference>
<dbReference type="GO" id="GO:0009036">
    <property type="term" value="F:type II site-specific deoxyribonuclease activity"/>
    <property type="evidence" value="ECO:0007669"/>
    <property type="project" value="InterPro"/>
</dbReference>
<proteinExistence type="predicted"/>
<dbReference type="GO" id="GO:0009307">
    <property type="term" value="P:DNA restriction-modification system"/>
    <property type="evidence" value="ECO:0007669"/>
    <property type="project" value="InterPro"/>
</dbReference>
<evidence type="ECO:0000313" key="2">
    <source>
        <dbReference type="EMBL" id="QEN06762.1"/>
    </source>
</evidence>
<dbReference type="OrthoDB" id="1495443at2"/>
<dbReference type="RefSeq" id="WP_149484845.1">
    <property type="nucleotide sequence ID" value="NZ_CP036150.1"/>
</dbReference>
<dbReference type="Proteomes" id="UP000324209">
    <property type="component" value="Chromosome"/>
</dbReference>
<dbReference type="AlphaFoldDB" id="A0A5C1QKU3"/>
<evidence type="ECO:0000313" key="3">
    <source>
        <dbReference type="Proteomes" id="UP000324209"/>
    </source>
</evidence>
<accession>A0A5C1QKU3</accession>
<dbReference type="Pfam" id="PF04556">
    <property type="entry name" value="DpnII"/>
    <property type="match status" value="1"/>
</dbReference>
<protein>
    <recommendedName>
        <fullName evidence="1">Restriction endonuclease type II DpnII-like domain-containing protein</fullName>
    </recommendedName>
</protein>
<gene>
    <name evidence="2" type="ORF">EXM22_01675</name>
</gene>
<evidence type="ECO:0000259" key="1">
    <source>
        <dbReference type="Pfam" id="PF04556"/>
    </source>
</evidence>
<dbReference type="GO" id="GO:0003677">
    <property type="term" value="F:DNA binding"/>
    <property type="evidence" value="ECO:0007669"/>
    <property type="project" value="InterPro"/>
</dbReference>
<dbReference type="InterPro" id="IPR007637">
    <property type="entry name" value="Restrct_endonuc_II_DpnII-like"/>
</dbReference>
<organism evidence="2 3">
    <name type="scientific">Oceanispirochaeta crateris</name>
    <dbReference type="NCBI Taxonomy" id="2518645"/>
    <lineage>
        <taxon>Bacteria</taxon>
        <taxon>Pseudomonadati</taxon>
        <taxon>Spirochaetota</taxon>
        <taxon>Spirochaetia</taxon>
        <taxon>Spirochaetales</taxon>
        <taxon>Spirochaetaceae</taxon>
        <taxon>Oceanispirochaeta</taxon>
    </lineage>
</organism>
<dbReference type="KEGG" id="ock:EXM22_01675"/>